<proteinExistence type="predicted"/>
<dbReference type="RefSeq" id="XP_010275994.1">
    <property type="nucleotide sequence ID" value="XM_010277692.2"/>
</dbReference>
<gene>
    <name evidence="2" type="primary">LOC104610872</name>
</gene>
<dbReference type="PANTHER" id="PTHR46929:SF29">
    <property type="entry name" value="MYB_SANT-LIKE DOMAIN-CONTAINING PROTEIN"/>
    <property type="match status" value="1"/>
</dbReference>
<accession>A0A1U8B8N3</accession>
<dbReference type="AlphaFoldDB" id="A0A1U8B8N3"/>
<dbReference type="OMA" id="HRKENMH"/>
<dbReference type="KEGG" id="nnu:104610872"/>
<dbReference type="PANTHER" id="PTHR46929">
    <property type="entry name" value="EXPRESSED PROTEIN"/>
    <property type="match status" value="1"/>
</dbReference>
<name>A0A1U8B8N3_NELNU</name>
<dbReference type="GeneID" id="104610872"/>
<dbReference type="Proteomes" id="UP000189703">
    <property type="component" value="Unplaced"/>
</dbReference>
<organism evidence="1 2">
    <name type="scientific">Nelumbo nucifera</name>
    <name type="common">Sacred lotus</name>
    <dbReference type="NCBI Taxonomy" id="4432"/>
    <lineage>
        <taxon>Eukaryota</taxon>
        <taxon>Viridiplantae</taxon>
        <taxon>Streptophyta</taxon>
        <taxon>Embryophyta</taxon>
        <taxon>Tracheophyta</taxon>
        <taxon>Spermatophyta</taxon>
        <taxon>Magnoliopsida</taxon>
        <taxon>Proteales</taxon>
        <taxon>Nelumbonaceae</taxon>
        <taxon>Nelumbo</taxon>
    </lineage>
</organism>
<reference evidence="2" key="1">
    <citation type="submission" date="2025-08" db="UniProtKB">
        <authorList>
            <consortium name="RefSeq"/>
        </authorList>
    </citation>
    <scope>IDENTIFICATION</scope>
</reference>
<sequence length="187" mass="21199">MAVRRLLSHRKENMHNSGNLREDEVTSAVIAACSAGMLSMLAWYLIGEHSQELETDGESMLVDEGIDIDDIEEGIEASSEQTRVQSNSLSHPKEPINKFHAPNIISTMNTLAANLGRIAEALDRSNKAMSIDYLYEEVTKIQDFDEDFVIEALEYLASDDKKGRTFLTLDEKRRKNWLLRNLRGRRG</sequence>
<dbReference type="OrthoDB" id="1301570at2759"/>
<dbReference type="InParanoid" id="A0A1U8B8N3"/>
<evidence type="ECO:0000313" key="1">
    <source>
        <dbReference type="Proteomes" id="UP000189703"/>
    </source>
</evidence>
<keyword evidence="1" id="KW-1185">Reference proteome</keyword>
<evidence type="ECO:0000313" key="2">
    <source>
        <dbReference type="RefSeq" id="XP_010275994.1"/>
    </source>
</evidence>
<protein>
    <submittedName>
        <fullName evidence="2">Uncharacterized protein LOC104610872 isoform X1</fullName>
    </submittedName>
</protein>